<accession>L1JPQ9</accession>
<dbReference type="OrthoDB" id="10592882at2759"/>
<feature type="region of interest" description="Disordered" evidence="2">
    <location>
        <begin position="147"/>
        <end position="174"/>
    </location>
</feature>
<proteinExistence type="predicted"/>
<dbReference type="GeneID" id="17306530"/>
<evidence type="ECO:0000256" key="2">
    <source>
        <dbReference type="SAM" id="MobiDB-lite"/>
    </source>
</evidence>
<reference evidence="3 5" key="1">
    <citation type="journal article" date="2012" name="Nature">
        <title>Algal genomes reveal evolutionary mosaicism and the fate of nucleomorphs.</title>
        <authorList>
            <consortium name="DOE Joint Genome Institute"/>
            <person name="Curtis B.A."/>
            <person name="Tanifuji G."/>
            <person name="Burki F."/>
            <person name="Gruber A."/>
            <person name="Irimia M."/>
            <person name="Maruyama S."/>
            <person name="Arias M.C."/>
            <person name="Ball S.G."/>
            <person name="Gile G.H."/>
            <person name="Hirakawa Y."/>
            <person name="Hopkins J.F."/>
            <person name="Kuo A."/>
            <person name="Rensing S.A."/>
            <person name="Schmutz J."/>
            <person name="Symeonidi A."/>
            <person name="Elias M."/>
            <person name="Eveleigh R.J."/>
            <person name="Herman E.K."/>
            <person name="Klute M.J."/>
            <person name="Nakayama T."/>
            <person name="Obornik M."/>
            <person name="Reyes-Prieto A."/>
            <person name="Armbrust E.V."/>
            <person name="Aves S.J."/>
            <person name="Beiko R.G."/>
            <person name="Coutinho P."/>
            <person name="Dacks J.B."/>
            <person name="Durnford D.G."/>
            <person name="Fast N.M."/>
            <person name="Green B.R."/>
            <person name="Grisdale C.J."/>
            <person name="Hempel F."/>
            <person name="Henrissat B."/>
            <person name="Hoppner M.P."/>
            <person name="Ishida K."/>
            <person name="Kim E."/>
            <person name="Koreny L."/>
            <person name="Kroth P.G."/>
            <person name="Liu Y."/>
            <person name="Malik S.B."/>
            <person name="Maier U.G."/>
            <person name="McRose D."/>
            <person name="Mock T."/>
            <person name="Neilson J.A."/>
            <person name="Onodera N.T."/>
            <person name="Poole A.M."/>
            <person name="Pritham E.J."/>
            <person name="Richards T.A."/>
            <person name="Rocap G."/>
            <person name="Roy S.W."/>
            <person name="Sarai C."/>
            <person name="Schaack S."/>
            <person name="Shirato S."/>
            <person name="Slamovits C.H."/>
            <person name="Spencer D.F."/>
            <person name="Suzuki S."/>
            <person name="Worden A.Z."/>
            <person name="Zauner S."/>
            <person name="Barry K."/>
            <person name="Bell C."/>
            <person name="Bharti A.K."/>
            <person name="Crow J.A."/>
            <person name="Grimwood J."/>
            <person name="Kramer R."/>
            <person name="Lindquist E."/>
            <person name="Lucas S."/>
            <person name="Salamov A."/>
            <person name="McFadden G.I."/>
            <person name="Lane C.E."/>
            <person name="Keeling P.J."/>
            <person name="Gray M.W."/>
            <person name="Grigoriev I.V."/>
            <person name="Archibald J.M."/>
        </authorList>
    </citation>
    <scope>NUCLEOTIDE SEQUENCE</scope>
    <source>
        <strain evidence="3 5">CCMP2712</strain>
    </source>
</reference>
<feature type="compositionally biased region" description="Acidic residues" evidence="2">
    <location>
        <begin position="154"/>
        <end position="164"/>
    </location>
</feature>
<dbReference type="AlphaFoldDB" id="L1JPQ9"/>
<feature type="coiled-coil region" evidence="1">
    <location>
        <begin position="20"/>
        <end position="72"/>
    </location>
</feature>
<feature type="compositionally biased region" description="Basic and acidic residues" evidence="2">
    <location>
        <begin position="165"/>
        <end position="174"/>
    </location>
</feature>
<keyword evidence="1" id="KW-0175">Coiled coil</keyword>
<dbReference type="RefSeq" id="XP_005837033.1">
    <property type="nucleotide sequence ID" value="XM_005836976.1"/>
</dbReference>
<name>L1JPQ9_GUITC</name>
<protein>
    <submittedName>
        <fullName evidence="3 4">Uncharacterized protein</fullName>
    </submittedName>
</protein>
<evidence type="ECO:0000313" key="3">
    <source>
        <dbReference type="EMBL" id="EKX50053.1"/>
    </source>
</evidence>
<reference evidence="4" key="3">
    <citation type="submission" date="2016-03" db="UniProtKB">
        <authorList>
            <consortium name="EnsemblProtists"/>
        </authorList>
    </citation>
    <scope>IDENTIFICATION</scope>
</reference>
<dbReference type="PaxDb" id="55529-EKX50053"/>
<dbReference type="EMBL" id="JH992980">
    <property type="protein sequence ID" value="EKX50053.1"/>
    <property type="molecule type" value="Genomic_DNA"/>
</dbReference>
<dbReference type="KEGG" id="gtt:GUITHDRAFT_104450"/>
<evidence type="ECO:0000313" key="5">
    <source>
        <dbReference type="Proteomes" id="UP000011087"/>
    </source>
</evidence>
<evidence type="ECO:0000256" key="1">
    <source>
        <dbReference type="SAM" id="Coils"/>
    </source>
</evidence>
<dbReference type="EnsemblProtists" id="EKX50053">
    <property type="protein sequence ID" value="EKX50053"/>
    <property type="gene ID" value="GUITHDRAFT_104450"/>
</dbReference>
<evidence type="ECO:0000313" key="4">
    <source>
        <dbReference type="EnsemblProtists" id="EKX50053"/>
    </source>
</evidence>
<dbReference type="HOGENOM" id="CLU_1542951_0_0_1"/>
<keyword evidence="5" id="KW-1185">Reference proteome</keyword>
<reference evidence="5" key="2">
    <citation type="submission" date="2012-11" db="EMBL/GenBank/DDBJ databases">
        <authorList>
            <person name="Kuo A."/>
            <person name="Curtis B.A."/>
            <person name="Tanifuji G."/>
            <person name="Burki F."/>
            <person name="Gruber A."/>
            <person name="Irimia M."/>
            <person name="Maruyama S."/>
            <person name="Arias M.C."/>
            <person name="Ball S.G."/>
            <person name="Gile G.H."/>
            <person name="Hirakawa Y."/>
            <person name="Hopkins J.F."/>
            <person name="Rensing S.A."/>
            <person name="Schmutz J."/>
            <person name="Symeonidi A."/>
            <person name="Elias M."/>
            <person name="Eveleigh R.J."/>
            <person name="Herman E.K."/>
            <person name="Klute M.J."/>
            <person name="Nakayama T."/>
            <person name="Obornik M."/>
            <person name="Reyes-Prieto A."/>
            <person name="Armbrust E.V."/>
            <person name="Aves S.J."/>
            <person name="Beiko R.G."/>
            <person name="Coutinho P."/>
            <person name="Dacks J.B."/>
            <person name="Durnford D.G."/>
            <person name="Fast N.M."/>
            <person name="Green B.R."/>
            <person name="Grisdale C."/>
            <person name="Hempe F."/>
            <person name="Henrissat B."/>
            <person name="Hoppner M.P."/>
            <person name="Ishida K.-I."/>
            <person name="Kim E."/>
            <person name="Koreny L."/>
            <person name="Kroth P.G."/>
            <person name="Liu Y."/>
            <person name="Malik S.-B."/>
            <person name="Maier U.G."/>
            <person name="McRose D."/>
            <person name="Mock T."/>
            <person name="Neilson J.A."/>
            <person name="Onodera N.T."/>
            <person name="Poole A.M."/>
            <person name="Pritham E.J."/>
            <person name="Richards T.A."/>
            <person name="Rocap G."/>
            <person name="Roy S.W."/>
            <person name="Sarai C."/>
            <person name="Schaack S."/>
            <person name="Shirato S."/>
            <person name="Slamovits C.H."/>
            <person name="Spencer D.F."/>
            <person name="Suzuki S."/>
            <person name="Worden A.Z."/>
            <person name="Zauner S."/>
            <person name="Barry K."/>
            <person name="Bell C."/>
            <person name="Bharti A.K."/>
            <person name="Crow J.A."/>
            <person name="Grimwood J."/>
            <person name="Kramer R."/>
            <person name="Lindquist E."/>
            <person name="Lucas S."/>
            <person name="Salamov A."/>
            <person name="McFadden G.I."/>
            <person name="Lane C.E."/>
            <person name="Keeling P.J."/>
            <person name="Gray M.W."/>
            <person name="Grigoriev I.V."/>
            <person name="Archibald J.M."/>
        </authorList>
    </citation>
    <scope>NUCLEOTIDE SEQUENCE</scope>
    <source>
        <strain evidence="5">CCMP2712</strain>
    </source>
</reference>
<sequence length="174" mass="20227">MSSDDQNDHVQEALRISKLHEDEDNAIAELRRELAEQELLLEEHENMLAGDESKLETMIKDLRRELRGCQDESWRMDQLSELEDMQEQLLFSMLPPGAMAQAAVSDPLAELSSLNAEMDEELDNLRSKLGSVKLEFDALHAQRQKLQEDLQRFEEEEEEEEEEEGRLVMEREGK</sequence>
<dbReference type="Proteomes" id="UP000011087">
    <property type="component" value="Unassembled WGS sequence"/>
</dbReference>
<gene>
    <name evidence="3" type="ORF">GUITHDRAFT_104450</name>
</gene>
<organism evidence="3">
    <name type="scientific">Guillardia theta (strain CCMP2712)</name>
    <name type="common">Cryptophyte</name>
    <dbReference type="NCBI Taxonomy" id="905079"/>
    <lineage>
        <taxon>Eukaryota</taxon>
        <taxon>Cryptophyceae</taxon>
        <taxon>Pyrenomonadales</taxon>
        <taxon>Geminigeraceae</taxon>
        <taxon>Guillardia</taxon>
    </lineage>
</organism>